<feature type="transmembrane region" description="Helical" evidence="7">
    <location>
        <begin position="317"/>
        <end position="341"/>
    </location>
</feature>
<feature type="transmembrane region" description="Helical" evidence="7">
    <location>
        <begin position="119"/>
        <end position="136"/>
    </location>
</feature>
<evidence type="ECO:0000256" key="4">
    <source>
        <dbReference type="ARBA" id="ARBA00022692"/>
    </source>
</evidence>
<keyword evidence="6 7" id="KW-0472">Membrane</keyword>
<evidence type="ECO:0000256" key="3">
    <source>
        <dbReference type="ARBA" id="ARBA00022679"/>
    </source>
</evidence>
<dbReference type="AlphaFoldDB" id="A0A916NAG8"/>
<dbReference type="Proteomes" id="UP000680038">
    <property type="component" value="Unassembled WGS sequence"/>
</dbReference>
<comment type="subcellular location">
    <subcellularLocation>
        <location evidence="1">Endomembrane system</location>
        <topology evidence="1">Multi-pass membrane protein</topology>
    </subcellularLocation>
</comment>
<evidence type="ECO:0000256" key="6">
    <source>
        <dbReference type="ARBA" id="ARBA00023136"/>
    </source>
</evidence>
<evidence type="ECO:0000313" key="9">
    <source>
        <dbReference type="EMBL" id="CAG4990387.1"/>
    </source>
</evidence>
<feature type="transmembrane region" description="Helical" evidence="7">
    <location>
        <begin position="361"/>
        <end position="380"/>
    </location>
</feature>
<feature type="transmembrane region" description="Helical" evidence="7">
    <location>
        <begin position="392"/>
        <end position="411"/>
    </location>
</feature>
<keyword evidence="5 7" id="KW-1133">Transmembrane helix</keyword>
<feature type="transmembrane region" description="Helical" evidence="7">
    <location>
        <begin position="417"/>
        <end position="438"/>
    </location>
</feature>
<feature type="transmembrane region" description="Helical" evidence="7">
    <location>
        <begin position="205"/>
        <end position="228"/>
    </location>
</feature>
<accession>A0A916NAG8</accession>
<reference evidence="9" key="1">
    <citation type="submission" date="2021-04" db="EMBL/GenBank/DDBJ databases">
        <authorList>
            <person name="Rodrigo-Torres L."/>
            <person name="Arahal R. D."/>
            <person name="Lucena T."/>
        </authorList>
    </citation>
    <scope>NUCLEOTIDE SEQUENCE</scope>
    <source>
        <strain evidence="9">CECT 9275</strain>
    </source>
</reference>
<keyword evidence="10" id="KW-1185">Reference proteome</keyword>
<gene>
    <name evidence="9" type="ORF">DYBT9275_00517</name>
</gene>
<evidence type="ECO:0000313" key="10">
    <source>
        <dbReference type="Proteomes" id="UP000680038"/>
    </source>
</evidence>
<evidence type="ECO:0000256" key="1">
    <source>
        <dbReference type="ARBA" id="ARBA00004127"/>
    </source>
</evidence>
<feature type="transmembrane region" description="Helical" evidence="7">
    <location>
        <begin position="87"/>
        <end position="107"/>
    </location>
</feature>
<organism evidence="9 10">
    <name type="scientific">Dyadobacter helix</name>
    <dbReference type="NCBI Taxonomy" id="2822344"/>
    <lineage>
        <taxon>Bacteria</taxon>
        <taxon>Pseudomonadati</taxon>
        <taxon>Bacteroidota</taxon>
        <taxon>Cytophagia</taxon>
        <taxon>Cytophagales</taxon>
        <taxon>Spirosomataceae</taxon>
        <taxon>Dyadobacter</taxon>
    </lineage>
</organism>
<dbReference type="InterPro" id="IPR003342">
    <property type="entry name" value="ArnT-like_N"/>
</dbReference>
<feature type="transmembrane region" description="Helical" evidence="7">
    <location>
        <begin position="142"/>
        <end position="158"/>
    </location>
</feature>
<dbReference type="GO" id="GO:0012505">
    <property type="term" value="C:endomembrane system"/>
    <property type="evidence" value="ECO:0007669"/>
    <property type="project" value="UniProtKB-SubCell"/>
</dbReference>
<dbReference type="EMBL" id="CAJRAF010000001">
    <property type="protein sequence ID" value="CAG4990387.1"/>
    <property type="molecule type" value="Genomic_DNA"/>
</dbReference>
<keyword evidence="4 7" id="KW-0812">Transmembrane</keyword>
<dbReference type="GO" id="GO:0006493">
    <property type="term" value="P:protein O-linked glycosylation"/>
    <property type="evidence" value="ECO:0007669"/>
    <property type="project" value="InterPro"/>
</dbReference>
<feature type="domain" description="ArnT-like N-terminal" evidence="8">
    <location>
        <begin position="87"/>
        <end position="201"/>
    </location>
</feature>
<evidence type="ECO:0000256" key="5">
    <source>
        <dbReference type="ARBA" id="ARBA00022989"/>
    </source>
</evidence>
<dbReference type="GO" id="GO:0016020">
    <property type="term" value="C:membrane"/>
    <property type="evidence" value="ECO:0007669"/>
    <property type="project" value="InterPro"/>
</dbReference>
<keyword evidence="2" id="KW-0328">Glycosyltransferase</keyword>
<sequence length="447" mass="51975">MFQRIVDSFSKDVFLIYLLYAGILLRIFLYFTLPGLGVDAHGEVINFILQKGRLPLAREVFCAMHPPLYYILALPFFYFDTLQSQKITQIFSLLLACGNLYLLFRLCKDLLPDILTRNVAFLLALFLHSFVTFSLYVSNDTLAYFIGTAIFYALHRYISAPTRLNEVIVAILLGLGLLTKGTFLAFAPPLVLVVLLSLWKRDVPFMTILGRVLLFGFVVFTLGCYKYLENYHAENRFVVHNLDFFHYMPANMYDGDRSIWYFNLKQLILNPTYFEGDRSLESIYPVLFYATFWYKFCEPFNGFELGSRTAFKYIGSILYMVGLVPSVLLLLGSFVKSISVLEFLKKLRSNERKSFEKGLEEAAWLSILFLSILLVIIAGYKYNVWVCFQSRLFLQSFFPIIWILYTGFIFMKERFYFAYKAGILSMVFISVLCIIYYLTEGIHVLMY</sequence>
<feature type="transmembrane region" description="Helical" evidence="7">
    <location>
        <begin position="12"/>
        <end position="33"/>
    </location>
</feature>
<protein>
    <recommendedName>
        <fullName evidence="8">ArnT-like N-terminal domain-containing protein</fullName>
    </recommendedName>
</protein>
<evidence type="ECO:0000259" key="8">
    <source>
        <dbReference type="Pfam" id="PF02366"/>
    </source>
</evidence>
<evidence type="ECO:0000256" key="2">
    <source>
        <dbReference type="ARBA" id="ARBA00022676"/>
    </source>
</evidence>
<feature type="transmembrane region" description="Helical" evidence="7">
    <location>
        <begin position="170"/>
        <end position="199"/>
    </location>
</feature>
<name>A0A916NAG8_9BACT</name>
<proteinExistence type="predicted"/>
<evidence type="ECO:0000256" key="7">
    <source>
        <dbReference type="SAM" id="Phobius"/>
    </source>
</evidence>
<comment type="caution">
    <text evidence="9">The sequence shown here is derived from an EMBL/GenBank/DDBJ whole genome shotgun (WGS) entry which is preliminary data.</text>
</comment>
<keyword evidence="3" id="KW-0808">Transferase</keyword>
<dbReference type="Pfam" id="PF02366">
    <property type="entry name" value="PMT"/>
    <property type="match status" value="1"/>
</dbReference>
<dbReference type="GO" id="GO:0000030">
    <property type="term" value="F:mannosyltransferase activity"/>
    <property type="evidence" value="ECO:0007669"/>
    <property type="project" value="InterPro"/>
</dbReference>